<dbReference type="InterPro" id="IPR036388">
    <property type="entry name" value="WH-like_DNA-bd_sf"/>
</dbReference>
<keyword evidence="9" id="KW-0804">Transcription</keyword>
<keyword evidence="5 10" id="KW-0479">Metal-binding</keyword>
<keyword evidence="4" id="KW-0678">Repressor</keyword>
<comment type="subcellular location">
    <subcellularLocation>
        <location evidence="1">Cytoplasm</location>
    </subcellularLocation>
</comment>
<dbReference type="PANTHER" id="PTHR33202:SF8">
    <property type="entry name" value="PEROXIDE-RESPONSIVE REPRESSOR PERR"/>
    <property type="match status" value="1"/>
</dbReference>
<evidence type="ECO:0000313" key="12">
    <source>
        <dbReference type="Proteomes" id="UP000724672"/>
    </source>
</evidence>
<evidence type="ECO:0000313" key="11">
    <source>
        <dbReference type="EMBL" id="MBS4538241.1"/>
    </source>
</evidence>
<protein>
    <submittedName>
        <fullName evidence="11">Transcriptional repressor</fullName>
    </submittedName>
</protein>
<accession>A0A942UWK6</accession>
<keyword evidence="7" id="KW-0805">Transcription regulation</keyword>
<evidence type="ECO:0000256" key="1">
    <source>
        <dbReference type="ARBA" id="ARBA00004496"/>
    </source>
</evidence>
<dbReference type="EMBL" id="WSFT01000029">
    <property type="protein sequence ID" value="MBS4538241.1"/>
    <property type="molecule type" value="Genomic_DNA"/>
</dbReference>
<evidence type="ECO:0000256" key="9">
    <source>
        <dbReference type="ARBA" id="ARBA00023163"/>
    </source>
</evidence>
<sequence>MKNNVSEYLKEHGIKPSLQRIKIYEYLVENKNHPTVEKIYNDLIDEIPTLSKTTVYNTFNLFMEKNILTMITIEENETRYDADTTFHGHFKCNKCGEVYDFQVEKVQLKEDILEGFEINQRHLYFKGKCKRCLKSI</sequence>
<dbReference type="GO" id="GO:1900376">
    <property type="term" value="P:regulation of secondary metabolite biosynthetic process"/>
    <property type="evidence" value="ECO:0007669"/>
    <property type="project" value="TreeGrafter"/>
</dbReference>
<keyword evidence="12" id="KW-1185">Reference proteome</keyword>
<dbReference type="PANTHER" id="PTHR33202">
    <property type="entry name" value="ZINC UPTAKE REGULATION PROTEIN"/>
    <property type="match status" value="1"/>
</dbReference>
<comment type="cofactor">
    <cofactor evidence="10">
        <name>Zn(2+)</name>
        <dbReference type="ChEBI" id="CHEBI:29105"/>
    </cofactor>
    <text evidence="10">Binds 1 zinc ion per subunit.</text>
</comment>
<evidence type="ECO:0000256" key="6">
    <source>
        <dbReference type="ARBA" id="ARBA00022833"/>
    </source>
</evidence>
<keyword evidence="6 10" id="KW-0862">Zinc</keyword>
<dbReference type="SUPFAM" id="SSF46785">
    <property type="entry name" value="Winged helix' DNA-binding domain"/>
    <property type="match status" value="1"/>
</dbReference>
<keyword evidence="3" id="KW-0963">Cytoplasm</keyword>
<gene>
    <name evidence="11" type="ORF">GOQ27_07185</name>
</gene>
<dbReference type="GO" id="GO:0000976">
    <property type="term" value="F:transcription cis-regulatory region binding"/>
    <property type="evidence" value="ECO:0007669"/>
    <property type="project" value="TreeGrafter"/>
</dbReference>
<evidence type="ECO:0000256" key="4">
    <source>
        <dbReference type="ARBA" id="ARBA00022491"/>
    </source>
</evidence>
<feature type="binding site" evidence="10">
    <location>
        <position position="132"/>
    </location>
    <ligand>
        <name>Zn(2+)</name>
        <dbReference type="ChEBI" id="CHEBI:29105"/>
    </ligand>
</feature>
<dbReference type="GO" id="GO:0008270">
    <property type="term" value="F:zinc ion binding"/>
    <property type="evidence" value="ECO:0007669"/>
    <property type="project" value="TreeGrafter"/>
</dbReference>
<evidence type="ECO:0000256" key="10">
    <source>
        <dbReference type="PIRSR" id="PIRSR602481-1"/>
    </source>
</evidence>
<reference evidence="11" key="1">
    <citation type="submission" date="2019-12" db="EMBL/GenBank/DDBJ databases">
        <title>Clostridiaceae gen. nov. sp. nov., isolated from sediment in Xinjiang, China.</title>
        <authorList>
            <person name="Zhang R."/>
        </authorList>
    </citation>
    <scope>NUCLEOTIDE SEQUENCE</scope>
    <source>
        <strain evidence="11">D2Q-11</strain>
    </source>
</reference>
<dbReference type="Proteomes" id="UP000724672">
    <property type="component" value="Unassembled WGS sequence"/>
</dbReference>
<evidence type="ECO:0000256" key="3">
    <source>
        <dbReference type="ARBA" id="ARBA00022490"/>
    </source>
</evidence>
<organism evidence="11 12">
    <name type="scientific">Anaeromonas frigoriresistens</name>
    <dbReference type="NCBI Taxonomy" id="2683708"/>
    <lineage>
        <taxon>Bacteria</taxon>
        <taxon>Bacillati</taxon>
        <taxon>Bacillota</taxon>
        <taxon>Tissierellia</taxon>
        <taxon>Tissierellales</taxon>
        <taxon>Thermohalobacteraceae</taxon>
        <taxon>Anaeromonas</taxon>
    </lineage>
</organism>
<evidence type="ECO:0000256" key="7">
    <source>
        <dbReference type="ARBA" id="ARBA00023015"/>
    </source>
</evidence>
<dbReference type="Gene3D" id="1.10.10.10">
    <property type="entry name" value="Winged helix-like DNA-binding domain superfamily/Winged helix DNA-binding domain"/>
    <property type="match status" value="1"/>
</dbReference>
<feature type="binding site" evidence="10">
    <location>
        <position position="129"/>
    </location>
    <ligand>
        <name>Zn(2+)</name>
        <dbReference type="ChEBI" id="CHEBI:29105"/>
    </ligand>
</feature>
<feature type="binding site" evidence="10">
    <location>
        <position position="95"/>
    </location>
    <ligand>
        <name>Zn(2+)</name>
        <dbReference type="ChEBI" id="CHEBI:29105"/>
    </ligand>
</feature>
<dbReference type="InterPro" id="IPR043135">
    <property type="entry name" value="Fur_C"/>
</dbReference>
<name>A0A942UWK6_9FIRM</name>
<comment type="caution">
    <text evidence="11">The sequence shown here is derived from an EMBL/GenBank/DDBJ whole genome shotgun (WGS) entry which is preliminary data.</text>
</comment>
<dbReference type="GO" id="GO:0005737">
    <property type="term" value="C:cytoplasm"/>
    <property type="evidence" value="ECO:0007669"/>
    <property type="project" value="UniProtKB-SubCell"/>
</dbReference>
<dbReference type="AlphaFoldDB" id="A0A942UWK6"/>
<dbReference type="Pfam" id="PF01475">
    <property type="entry name" value="FUR"/>
    <property type="match status" value="1"/>
</dbReference>
<evidence type="ECO:0000256" key="2">
    <source>
        <dbReference type="ARBA" id="ARBA00007957"/>
    </source>
</evidence>
<feature type="binding site" evidence="10">
    <location>
        <position position="92"/>
    </location>
    <ligand>
        <name>Zn(2+)</name>
        <dbReference type="ChEBI" id="CHEBI:29105"/>
    </ligand>
</feature>
<keyword evidence="8" id="KW-0238">DNA-binding</keyword>
<dbReference type="FunFam" id="1.10.10.10:FF:000007">
    <property type="entry name" value="Ferric uptake regulation protein"/>
    <property type="match status" value="1"/>
</dbReference>
<dbReference type="Gene3D" id="3.30.1490.190">
    <property type="match status" value="1"/>
</dbReference>
<dbReference type="CDD" id="cd07153">
    <property type="entry name" value="Fur_like"/>
    <property type="match status" value="1"/>
</dbReference>
<comment type="similarity">
    <text evidence="2">Belongs to the Fur family.</text>
</comment>
<dbReference type="GO" id="GO:0003700">
    <property type="term" value="F:DNA-binding transcription factor activity"/>
    <property type="evidence" value="ECO:0007669"/>
    <property type="project" value="InterPro"/>
</dbReference>
<dbReference type="RefSeq" id="WP_203366167.1">
    <property type="nucleotide sequence ID" value="NZ_WSFT01000029.1"/>
</dbReference>
<dbReference type="InterPro" id="IPR036390">
    <property type="entry name" value="WH_DNA-bd_sf"/>
</dbReference>
<evidence type="ECO:0000256" key="5">
    <source>
        <dbReference type="ARBA" id="ARBA00022723"/>
    </source>
</evidence>
<proteinExistence type="inferred from homology"/>
<dbReference type="GO" id="GO:0045892">
    <property type="term" value="P:negative regulation of DNA-templated transcription"/>
    <property type="evidence" value="ECO:0007669"/>
    <property type="project" value="TreeGrafter"/>
</dbReference>
<evidence type="ECO:0000256" key="8">
    <source>
        <dbReference type="ARBA" id="ARBA00023125"/>
    </source>
</evidence>
<dbReference type="InterPro" id="IPR002481">
    <property type="entry name" value="FUR"/>
</dbReference>